<reference evidence="3" key="1">
    <citation type="submission" date="2021-07" db="EMBL/GenBank/DDBJ databases">
        <title>Draft genome of Mortierella alpina, strain LL118, isolated from an aspen leaf litter sample.</title>
        <authorList>
            <person name="Yang S."/>
            <person name="Vinatzer B.A."/>
        </authorList>
    </citation>
    <scope>NUCLEOTIDE SEQUENCE</scope>
    <source>
        <strain evidence="3">LL118</strain>
    </source>
</reference>
<comment type="caution">
    <text evidence="3">The sequence shown here is derived from an EMBL/GenBank/DDBJ whole genome shotgun (WGS) entry which is preliminary data.</text>
</comment>
<organism evidence="3 4">
    <name type="scientific">Mortierella alpina</name>
    <name type="common">Oleaginous fungus</name>
    <name type="synonym">Mortierella renispora</name>
    <dbReference type="NCBI Taxonomy" id="64518"/>
    <lineage>
        <taxon>Eukaryota</taxon>
        <taxon>Fungi</taxon>
        <taxon>Fungi incertae sedis</taxon>
        <taxon>Mucoromycota</taxon>
        <taxon>Mortierellomycotina</taxon>
        <taxon>Mortierellomycetes</taxon>
        <taxon>Mortierellales</taxon>
        <taxon>Mortierellaceae</taxon>
        <taxon>Mortierella</taxon>
    </lineage>
</organism>
<accession>A0A9P8ABY4</accession>
<name>A0A9P8ABY4_MORAP</name>
<dbReference type="SUPFAM" id="SSF56219">
    <property type="entry name" value="DNase I-like"/>
    <property type="match status" value="1"/>
</dbReference>
<feature type="compositionally biased region" description="Polar residues" evidence="1">
    <location>
        <begin position="76"/>
        <end position="86"/>
    </location>
</feature>
<dbReference type="InterPro" id="IPR036691">
    <property type="entry name" value="Endo/exonu/phosph_ase_sf"/>
</dbReference>
<dbReference type="PANTHER" id="PTHR12121:SF34">
    <property type="entry name" value="PROTEIN ANGEL"/>
    <property type="match status" value="1"/>
</dbReference>
<gene>
    <name evidence="3" type="ORF">KVV02_006152</name>
</gene>
<dbReference type="AlphaFoldDB" id="A0A9P8ABY4"/>
<feature type="region of interest" description="Disordered" evidence="1">
    <location>
        <begin position="76"/>
        <end position="105"/>
    </location>
</feature>
<feature type="domain" description="Endonuclease/exonuclease/phosphatase" evidence="2">
    <location>
        <begin position="263"/>
        <end position="639"/>
    </location>
</feature>
<dbReference type="Proteomes" id="UP000717515">
    <property type="component" value="Unassembled WGS sequence"/>
</dbReference>
<dbReference type="Gene3D" id="3.60.10.10">
    <property type="entry name" value="Endonuclease/exonuclease/phosphatase"/>
    <property type="match status" value="1"/>
</dbReference>
<protein>
    <recommendedName>
        <fullName evidence="2">Endonuclease/exonuclease/phosphatase domain-containing protein</fullName>
    </recommendedName>
</protein>
<feature type="compositionally biased region" description="Basic residues" evidence="1">
    <location>
        <begin position="206"/>
        <end position="220"/>
    </location>
</feature>
<dbReference type="Pfam" id="PF03372">
    <property type="entry name" value="Exo_endo_phos"/>
    <property type="match status" value="1"/>
</dbReference>
<feature type="region of interest" description="Disordered" evidence="1">
    <location>
        <begin position="121"/>
        <end position="222"/>
    </location>
</feature>
<feature type="compositionally biased region" description="Basic residues" evidence="1">
    <location>
        <begin position="129"/>
        <end position="138"/>
    </location>
</feature>
<evidence type="ECO:0000259" key="2">
    <source>
        <dbReference type="Pfam" id="PF03372"/>
    </source>
</evidence>
<feature type="compositionally biased region" description="Basic and acidic residues" evidence="1">
    <location>
        <begin position="193"/>
        <end position="205"/>
    </location>
</feature>
<evidence type="ECO:0000256" key="1">
    <source>
        <dbReference type="SAM" id="MobiDB-lite"/>
    </source>
</evidence>
<dbReference type="PANTHER" id="PTHR12121">
    <property type="entry name" value="CARBON CATABOLITE REPRESSOR PROTEIN 4"/>
    <property type="match status" value="1"/>
</dbReference>
<feature type="compositionally biased region" description="Polar residues" evidence="1">
    <location>
        <begin position="153"/>
        <end position="168"/>
    </location>
</feature>
<dbReference type="EMBL" id="JAIFTL010000016">
    <property type="protein sequence ID" value="KAG9326641.1"/>
    <property type="molecule type" value="Genomic_DNA"/>
</dbReference>
<evidence type="ECO:0000313" key="4">
    <source>
        <dbReference type="Proteomes" id="UP000717515"/>
    </source>
</evidence>
<dbReference type="InterPro" id="IPR005135">
    <property type="entry name" value="Endo/exonuclease/phosphatase"/>
</dbReference>
<dbReference type="GO" id="GO:0000175">
    <property type="term" value="F:3'-5'-RNA exonuclease activity"/>
    <property type="evidence" value="ECO:0007669"/>
    <property type="project" value="TreeGrafter"/>
</dbReference>
<proteinExistence type="predicted"/>
<evidence type="ECO:0000313" key="3">
    <source>
        <dbReference type="EMBL" id="KAG9326641.1"/>
    </source>
</evidence>
<sequence>MTEACIVLLRSLQQHPRTTVSRVSLLCRSTTPIASTSTTRTTATVKLMESDRINASQHPPLSRSNTPSAVPAIRTLTATPRESAQSFYRRHGKKKQAAPPAGLASTTEALKEVVITIPDDDEASNSAKNKGHARVVARKNKDNSKPHSRTKRSMNTTGASSTSLQRNTTVEHEPYCRPPKGGRRSLSTTDGSQNRETHCQNSHDTRRFKRSKEHPKKQHHQNWQEQNYATVDHFQSSLACNRQWENMETSGGKGSGIPSFSIMTYNLLANSLAHSNRHLYHGYLDVALNWKQRCAALLAELQSTNLDIFCLQELDEKDYLHAFEPMFRSRGYHGAFKKRTGSKVDGCALFYLKSRINAQCIEFVEYQANAFACTSENVGIVAILDVIGQGSTPTKTICVATTHILFNHRRGMIKLAQLKMLLDRSEVLMRQQPCAIPIVLCGDLNLVPDSLLMRFLMSKYVDVSKMPENFMSGTGGVYHGPVKYFENNLGRFHHAFAMTAGPGTGMIGLPAVVDPHGYGNVKMTNHPLNTGLNPLDPIVSQPFNFENAYSGRKSFGRHGEIHYQNAESYNRQWTTFHKHARITCDYILYGHLRGSPPSKGHRGHPGSAHGLEVSARLKLPCTELSATYGMPTLDFGSDHLSLAAWFNIV</sequence>
<dbReference type="InterPro" id="IPR050410">
    <property type="entry name" value="CCR4/nocturin_mRNA_transcr"/>
</dbReference>